<feature type="domain" description="UDP-glucose:glycoprotein glucosyltransferase thioredoxin-like" evidence="16">
    <location>
        <begin position="1554"/>
        <end position="1766"/>
    </location>
</feature>
<evidence type="ECO:0000256" key="4">
    <source>
        <dbReference type="ARBA" id="ARBA00006351"/>
    </source>
</evidence>
<feature type="compositionally biased region" description="Basic and acidic residues" evidence="11">
    <location>
        <begin position="104"/>
        <end position="115"/>
    </location>
</feature>
<evidence type="ECO:0000313" key="18">
    <source>
        <dbReference type="EMBL" id="KFD47359.1"/>
    </source>
</evidence>
<evidence type="ECO:0000313" key="19">
    <source>
        <dbReference type="Proteomes" id="UP000030764"/>
    </source>
</evidence>
<dbReference type="InterPro" id="IPR040525">
    <property type="entry name" value="UGGT_TRXL_4"/>
</dbReference>
<keyword evidence="7" id="KW-0256">Endoplasmic reticulum</keyword>
<proteinExistence type="inferred from homology"/>
<name>A0A085LQW3_9BILA</name>
<comment type="similarity">
    <text evidence="4">Belongs to the glycosyltransferase 8 family.</text>
</comment>
<comment type="catalytic activity">
    <reaction evidence="10">
        <text>N(4)-(alpha-D-Man-(1-&gt;2)-alpha-D-Man-(1-&gt;2)-alpha-D-Man-(1-&gt;3)-[alpha-D-Man-(1-&gt;2)-alpha-D-Man-(1-&gt;3)-[alpha-D-Man-(1-&gt;2)-alpha-D-Man-(1-&gt;6)]-alpha-D-Man-(1-&gt;6)]-beta-D-Man-(1-&gt;4)-beta-D-GlcNAc-(1-&gt;4)-beta-D-GlcNAc)-L-asparaginyl-[protein] (N-glucan mannose isomer 9A1,2,3B1,2,3) + UDP-alpha-D-glucose = N(4)-(alpha-D-Glc-(1-&gt;3)-alpha-D-Man-(1-&gt;2)-alpha-D-Man-(1-&gt;2)-alpha-D-Man-(1-&gt;3)-[alpha-D-Man-(1-&gt;2)-alpha-D-Man-(1-&gt;3)-[alpha-D-Man-(1-&gt;2)-alpha-D-Man-(1-&gt;6)]-alpha-D-Man-(1-&gt;6)]-beta-D-Man-(1-&gt;4)-beta-D-GlcNAc-(1-&gt;4)-beta-D-GlcNAc)-L-asparaginyl-[protein] + UDP + H(+)</text>
        <dbReference type="Rhea" id="RHEA:61304"/>
        <dbReference type="Rhea" id="RHEA-COMP:14356"/>
        <dbReference type="Rhea" id="RHEA-COMP:14357"/>
        <dbReference type="ChEBI" id="CHEBI:15378"/>
        <dbReference type="ChEBI" id="CHEBI:58223"/>
        <dbReference type="ChEBI" id="CHEBI:58885"/>
        <dbReference type="ChEBI" id="CHEBI:59080"/>
        <dbReference type="ChEBI" id="CHEBI:139493"/>
    </reaction>
</comment>
<dbReference type="Proteomes" id="UP000030764">
    <property type="component" value="Unassembled WGS sequence"/>
</dbReference>
<dbReference type="InterPro" id="IPR040692">
    <property type="entry name" value="UGGT_TRXL_3"/>
</dbReference>
<feature type="domain" description="UGGT thioredoxin-like" evidence="15">
    <location>
        <begin position="1287"/>
        <end position="1522"/>
    </location>
</feature>
<feature type="compositionally biased region" description="Polar residues" evidence="11">
    <location>
        <begin position="2251"/>
        <end position="2265"/>
    </location>
</feature>
<dbReference type="UniPathway" id="UPA00378"/>
<comment type="subcellular location">
    <subcellularLocation>
        <location evidence="2">Endoplasmic reticulum lumen</location>
    </subcellularLocation>
</comment>
<evidence type="ECO:0000256" key="11">
    <source>
        <dbReference type="SAM" id="MobiDB-lite"/>
    </source>
</evidence>
<dbReference type="Gene3D" id="3.90.550.10">
    <property type="entry name" value="Spore Coat Polysaccharide Biosynthesis Protein SpsA, Chain A"/>
    <property type="match status" value="1"/>
</dbReference>
<dbReference type="Pfam" id="PF18401">
    <property type="entry name" value="Thioredoxin_13"/>
    <property type="match status" value="1"/>
</dbReference>
<gene>
    <name evidence="18" type="ORF">M513_11774</name>
</gene>
<feature type="region of interest" description="Disordered" evidence="11">
    <location>
        <begin position="169"/>
        <end position="214"/>
    </location>
</feature>
<keyword evidence="8" id="KW-0325">Glycoprotein</keyword>
<evidence type="ECO:0000256" key="8">
    <source>
        <dbReference type="ARBA" id="ARBA00023180"/>
    </source>
</evidence>
<feature type="region of interest" description="Disordered" evidence="11">
    <location>
        <begin position="487"/>
        <end position="509"/>
    </location>
</feature>
<keyword evidence="5" id="KW-0808">Transferase</keyword>
<dbReference type="Pfam" id="PF18404">
    <property type="entry name" value="Glyco_transf_24"/>
    <property type="match status" value="1"/>
</dbReference>
<feature type="compositionally biased region" description="Basic and acidic residues" evidence="11">
    <location>
        <begin position="492"/>
        <end position="501"/>
    </location>
</feature>
<dbReference type="GO" id="GO:0005788">
    <property type="term" value="C:endoplasmic reticulum lumen"/>
    <property type="evidence" value="ECO:0007669"/>
    <property type="project" value="UniProtKB-SubCell"/>
</dbReference>
<keyword evidence="6" id="KW-0732">Signal</keyword>
<evidence type="ECO:0000259" key="15">
    <source>
        <dbReference type="Pfam" id="PF18402"/>
    </source>
</evidence>
<comment type="function">
    <text evidence="9">Recognizes glycoproteins with minor folding defects. Reglucosylates single N-glycans near the misfolded part of the protein, thus providing quality control for protein folding in the endoplasmic reticulum. Reglucosylated proteins are recognized by calreticulin for recycling to the endoplasmic reticulum and refolding or degradation.</text>
</comment>
<dbReference type="Pfam" id="PF07842">
    <property type="entry name" value="GCFC"/>
    <property type="match status" value="1"/>
</dbReference>
<dbReference type="PANTHER" id="PTHR11226">
    <property type="entry name" value="UDP-GLUCOSE GLYCOPROTEIN:GLUCOSYLTRANSFERASE"/>
    <property type="match status" value="1"/>
</dbReference>
<dbReference type="InterPro" id="IPR040497">
    <property type="entry name" value="Glyco_transf_24"/>
</dbReference>
<evidence type="ECO:0000259" key="13">
    <source>
        <dbReference type="Pfam" id="PF18400"/>
    </source>
</evidence>
<evidence type="ECO:0000259" key="12">
    <source>
        <dbReference type="Pfam" id="PF07842"/>
    </source>
</evidence>
<evidence type="ECO:0000259" key="17">
    <source>
        <dbReference type="Pfam" id="PF18404"/>
    </source>
</evidence>
<reference evidence="18 19" key="1">
    <citation type="journal article" date="2014" name="Nat. Genet.">
        <title>Genome and transcriptome of the porcine whipworm Trichuris suis.</title>
        <authorList>
            <person name="Jex A.R."/>
            <person name="Nejsum P."/>
            <person name="Schwarz E.M."/>
            <person name="Hu L."/>
            <person name="Young N.D."/>
            <person name="Hall R.S."/>
            <person name="Korhonen P.K."/>
            <person name="Liao S."/>
            <person name="Thamsborg S."/>
            <person name="Xia J."/>
            <person name="Xu P."/>
            <person name="Wang S."/>
            <person name="Scheerlinck J.P."/>
            <person name="Hofmann A."/>
            <person name="Sternberg P.W."/>
            <person name="Wang J."/>
            <person name="Gasser R.B."/>
        </authorList>
    </citation>
    <scope>NUCLEOTIDE SEQUENCE [LARGE SCALE GENOMIC DNA]</scope>
    <source>
        <strain evidence="18">DCEP-RM93M</strain>
    </source>
</reference>
<dbReference type="Pfam" id="PF18402">
    <property type="entry name" value="Thioredoxin_14"/>
    <property type="match status" value="1"/>
</dbReference>
<dbReference type="GO" id="GO:0018279">
    <property type="term" value="P:protein N-linked glycosylation via asparagine"/>
    <property type="evidence" value="ECO:0007669"/>
    <property type="project" value="TreeGrafter"/>
</dbReference>
<evidence type="ECO:0000256" key="10">
    <source>
        <dbReference type="ARBA" id="ARBA00048456"/>
    </source>
</evidence>
<feature type="region of interest" description="Disordered" evidence="11">
    <location>
        <begin position="229"/>
        <end position="250"/>
    </location>
</feature>
<dbReference type="GO" id="GO:0003980">
    <property type="term" value="F:UDP-glucose:glycoprotein glucosyltransferase activity"/>
    <property type="evidence" value="ECO:0007669"/>
    <property type="project" value="InterPro"/>
</dbReference>
<feature type="domain" description="Glucosyltransferase 24 catalytic" evidence="17">
    <location>
        <begin position="2063"/>
        <end position="2260"/>
    </location>
</feature>
<feature type="region of interest" description="Disordered" evidence="11">
    <location>
        <begin position="96"/>
        <end position="122"/>
    </location>
</feature>
<dbReference type="Pfam" id="PF18403">
    <property type="entry name" value="Thioredoxin_15"/>
    <property type="match status" value="1"/>
</dbReference>
<comment type="pathway">
    <text evidence="3">Protein modification; protein glycosylation.</text>
</comment>
<evidence type="ECO:0000256" key="7">
    <source>
        <dbReference type="ARBA" id="ARBA00022824"/>
    </source>
</evidence>
<evidence type="ECO:0000256" key="1">
    <source>
        <dbReference type="ARBA" id="ARBA00001913"/>
    </source>
</evidence>
<protein>
    <submittedName>
        <fullName evidence="18">Uncharacterized protein</fullName>
    </submittedName>
</protein>
<dbReference type="EMBL" id="KL363330">
    <property type="protein sequence ID" value="KFD47359.1"/>
    <property type="molecule type" value="Genomic_DNA"/>
</dbReference>
<evidence type="ECO:0000259" key="16">
    <source>
        <dbReference type="Pfam" id="PF18403"/>
    </source>
</evidence>
<feature type="compositionally biased region" description="Basic and acidic residues" evidence="11">
    <location>
        <begin position="2297"/>
        <end position="2306"/>
    </location>
</feature>
<feature type="region of interest" description="Disordered" evidence="11">
    <location>
        <begin position="2246"/>
        <end position="2266"/>
    </location>
</feature>
<evidence type="ECO:0000256" key="6">
    <source>
        <dbReference type="ARBA" id="ARBA00022729"/>
    </source>
</evidence>
<evidence type="ECO:0000256" key="2">
    <source>
        <dbReference type="ARBA" id="ARBA00004319"/>
    </source>
</evidence>
<feature type="region of interest" description="Disordered" evidence="11">
    <location>
        <begin position="2297"/>
        <end position="2328"/>
    </location>
</feature>
<dbReference type="GO" id="GO:0036503">
    <property type="term" value="P:ERAD pathway"/>
    <property type="evidence" value="ECO:0007669"/>
    <property type="project" value="TreeGrafter"/>
</dbReference>
<feature type="compositionally biased region" description="Basic residues" evidence="11">
    <location>
        <begin position="1"/>
        <end position="14"/>
    </location>
</feature>
<dbReference type="GO" id="GO:0051082">
    <property type="term" value="F:unfolded protein binding"/>
    <property type="evidence" value="ECO:0007669"/>
    <property type="project" value="TreeGrafter"/>
</dbReference>
<comment type="cofactor">
    <cofactor evidence="1">
        <name>Ca(2+)</name>
        <dbReference type="ChEBI" id="CHEBI:29108"/>
    </cofactor>
</comment>
<dbReference type="InterPro" id="IPR022783">
    <property type="entry name" value="GCFC_dom"/>
</dbReference>
<sequence length="2328" mass="265751">MFRKRTVRNLRRKTANSDSSEGERENAESGPTANVPPPVDTIPAPSHVTGSAASLLSFAEDVEEDGCTVKFEKKTKVRRTPKSLLKQESGEMVFTKSYKSKPTKPLESESKEKVETTITQSSNRTEVLVVESDEAVVEVLSEVPSDDDDEEFQDVLIGGRIPDANLIHKARKKRERAREGTALPEVITFKDPDKNRSTRRLVREEDDSESDEERYKFYSRLESKAEEERREVQANFVSVEQDSDEERDDELERWEQEQMRKGVSFQKLAYYKKEISACAGLDSHREDGSKPSGPYSEINEPLPMDLEVDLEQTEAAGSFVSGSRRTKQFPAEFYDDASAIASADDAYHKCMKKVKESLKECEENHQSRLNTLTGLHERLEENEQMETQLSNAKPSLIMQYNFFQRLNVYVNSLLDCLNEKVPKIDILEKEAIDYLQRRSDYFIQRQKVDINDQYDDCMASASGLKAKSTDPEKVMRIAEREARRTRRRLKREKCDSSESHCEGMSSDDEDTSARISEFCSKKDSWAKSAEELFVDVADEYGKFESVCQRFSEWYDKYPVFYREAFVTLCLPKLLSPFIRLEMLGWTPLEVNYKPLDSFHWYQSLLLFGCGSGLPEEHCIVVLIPTVVEKVVCPLLTELVKKVWRPASSSQTELLCSFLRHLFSTYPTLTGESKRTTQLLDAVYNRFEKMLNDEIFLPMFPKDILDVRSTGAFNFSERQFWFSVKCLKNALLLRGVLSDHSVKKLVFDGLLNRHIIARLQSTPAVDMSVWTKTEALCDLIPLEWTNCPINEWSQSRFEPISGLLKKLSKNLNGTKTTDQFAHYRDVGTAFDKRLLMDLLLLRMWRNVVQGGILPLLLVYFYAARPSSCRATQKNVIAYVQSKWADTPLVVEASEFMAHEGDGYFWKFIEVLGKNETDLGSATDEGIYERLIGIAKSVLDSKSRVKLFQFALAIRCHSPSVEMYRQLSLSLSGRPAGHVFVDVHGQLSSNINSLDELLSQAKQRSPAIFSFDHIYAARSNKAKKWTILYANLESNEFIAWHDLLKSRAIKGELNYVFRHLPRVGKGKVPLSGYSVELAIKSTEYKAQDDTKIRSKPTAGANLTDDGDEEEADLDGFNIRLLKLLHPELRDRLDEFKLHLLEADELAPLKVWQLQDLSFQAGQRVLLAAKEDVLHTLQELSQNFPLMARSISLTAVKPEFRSEVETNQEAFSEIGIEPGNSAMFINGLRIDLDEIDIFSLLDKLKKEERLLAGFFDMGFRKETQSLLYRISSETSWSKFALDYTQWLPDFVNDLENDPQYRQWGNSVQLLLQPYFPGMIRPIARNFFTLIFAVQLGDDNARSLLQIAKSLYEHVAPVGLILATNPDKKISGYSDGGVALLNAYNFIKGDTSIERALKFVLHVYNRVPSGNVTPSDVIDVFKQKYPDEDLSNVFDVDSDYNSGRQRWAQFAQNSGLSKLPSVLLNGFPMADNDVTSDQFEEAVVLEVSQVTSELQKDVLEGKLTDGVDVQKFILNKPFVLPKLNPKVLATDNEALILTDVMEYKVRTVDELKELGRKQQNQYIVQSRRYLTKNDESVLRPVTLWVVANVATKDGRDLYLAAIRSLKQLPNERVGLIHNVAPNDRVGYAIASLIQACLKLPLHQAKVIITKMLEKQLKTIDELEKLDIHGVDWSFLRNELTKKGEDIVAIDSYYSTHILNIPSGKVGLIINGIILSDVTSKDFSSTEDFALIEKYLLSSGCKVIASQIRKWNVPHDDGRSSDLVMRVFSLLKAYGPDTKRQWVTPLMQNNSCVDILSKDMTSATFEVVAIVDPLSASAQQISHLLSTIGHVVNADIRLCMNCKPKLSDIPLKRFLRVAIPTQLEFNQDGSLKRQPVARFSILPQKQLFTLNVIAPHSWLVEATEAAYDLDNIKMSDAFTDVVGIFELEHLLLEGHCFDEVTGSPPRGLQFTLGTAEQPVMFDTIVMANLGYFQLKANPGAWLLRLREGRSKEIYKVNSLDGSQVANDEDMVVILDSFGGRTVKIKVAKKPDKYEEELLPTSGEEDEESSLWQSISKKFTSPKDDYDVLNIFSLASGHLYERFLRIMMLSVLKHAKSPVKFWLLKNYLSPHFKAFLPFMAKRYNFSYELVQYKWPRWLHQQTVKQRVMWGYKILFLDVLFPLDVKKIIFVDADQVVRTNLMDLMRLDLEGAPYGYTPFCDSRKEMEGYRFWKSGYWKQHLGDRKYHISALYVVDLKRFRQIAAGDRLRGQYHGLSKDPNSLSNLDQCNNPMTKEPKLQSAMRIIEEWRDYDAEIKKLLDEYDRQRGIDRSASNEEEEEEEPQQPSGPIPHGEEL</sequence>
<keyword evidence="19" id="KW-1185">Reference proteome</keyword>
<dbReference type="InterPro" id="IPR040694">
    <property type="entry name" value="UGGT_TRXL_2"/>
</dbReference>
<dbReference type="PANTHER" id="PTHR11226:SF0">
    <property type="entry name" value="UDP-GLUCOSE:GLYCOPROTEIN GLUCOSYLTRANSFERASE"/>
    <property type="match status" value="1"/>
</dbReference>
<feature type="domain" description="UGGT thioredoxin-like" evidence="14">
    <location>
        <begin position="1141"/>
        <end position="1264"/>
    </location>
</feature>
<evidence type="ECO:0000256" key="9">
    <source>
        <dbReference type="ARBA" id="ARBA00045874"/>
    </source>
</evidence>
<dbReference type="InterPro" id="IPR040693">
    <property type="entry name" value="UGGT_TRXL_1"/>
</dbReference>
<evidence type="ECO:0000256" key="5">
    <source>
        <dbReference type="ARBA" id="ARBA00022679"/>
    </source>
</evidence>
<dbReference type="InterPro" id="IPR009448">
    <property type="entry name" value="UDP-g_GGtrans"/>
</dbReference>
<dbReference type="Pfam" id="PF18400">
    <property type="entry name" value="Thioredoxin_12"/>
    <property type="match status" value="1"/>
</dbReference>
<accession>A0A085LQW3</accession>
<dbReference type="SUPFAM" id="SSF53448">
    <property type="entry name" value="Nucleotide-diphospho-sugar transferases"/>
    <property type="match status" value="1"/>
</dbReference>
<feature type="region of interest" description="Disordered" evidence="11">
    <location>
        <begin position="1"/>
        <end position="49"/>
    </location>
</feature>
<evidence type="ECO:0000259" key="14">
    <source>
        <dbReference type="Pfam" id="PF18401"/>
    </source>
</evidence>
<dbReference type="Pfam" id="PF06427">
    <property type="entry name" value="UDP-g_GGTase"/>
    <property type="match status" value="1"/>
</dbReference>
<feature type="domain" description="UGGT thioredoxin-like" evidence="13">
    <location>
        <begin position="885"/>
        <end position="1061"/>
    </location>
</feature>
<evidence type="ECO:0000256" key="3">
    <source>
        <dbReference type="ARBA" id="ARBA00004922"/>
    </source>
</evidence>
<dbReference type="InterPro" id="IPR029044">
    <property type="entry name" value="Nucleotide-diphossugar_trans"/>
</dbReference>
<feature type="compositionally biased region" description="Acidic residues" evidence="11">
    <location>
        <begin position="241"/>
        <end position="250"/>
    </location>
</feature>
<feature type="domain" description="GCF C-terminal" evidence="12">
    <location>
        <begin position="544"/>
        <end position="692"/>
    </location>
</feature>
<organism evidence="18 19">
    <name type="scientific">Trichuris suis</name>
    <name type="common">pig whipworm</name>
    <dbReference type="NCBI Taxonomy" id="68888"/>
    <lineage>
        <taxon>Eukaryota</taxon>
        <taxon>Metazoa</taxon>
        <taxon>Ecdysozoa</taxon>
        <taxon>Nematoda</taxon>
        <taxon>Enoplea</taxon>
        <taxon>Dorylaimia</taxon>
        <taxon>Trichinellida</taxon>
        <taxon>Trichuridae</taxon>
        <taxon>Trichuris</taxon>
    </lineage>
</organism>